<dbReference type="STRING" id="1036181.SAMN05421756_11319"/>
<name>A0A1H9N8J6_9ACTN</name>
<dbReference type="GO" id="GO:0005886">
    <property type="term" value="C:plasma membrane"/>
    <property type="evidence" value="ECO:0007669"/>
    <property type="project" value="UniProtKB-SubCell"/>
</dbReference>
<dbReference type="AlphaFoldDB" id="A0A1H9N8J6"/>
<dbReference type="Pfam" id="PF03458">
    <property type="entry name" value="Gly_transporter"/>
    <property type="match status" value="2"/>
</dbReference>
<evidence type="ECO:0000259" key="8">
    <source>
        <dbReference type="Pfam" id="PF03458"/>
    </source>
</evidence>
<keyword evidence="5 7" id="KW-1133">Transmembrane helix</keyword>
<evidence type="ECO:0000256" key="4">
    <source>
        <dbReference type="ARBA" id="ARBA00022692"/>
    </source>
</evidence>
<dbReference type="InterPro" id="IPR005115">
    <property type="entry name" value="Gly_transporter"/>
</dbReference>
<dbReference type="Proteomes" id="UP000198504">
    <property type="component" value="Unassembled WGS sequence"/>
</dbReference>
<feature type="transmembrane region" description="Helical" evidence="7">
    <location>
        <begin position="182"/>
        <end position="200"/>
    </location>
</feature>
<evidence type="ECO:0000313" key="9">
    <source>
        <dbReference type="EMBL" id="SER32218.1"/>
    </source>
</evidence>
<organism evidence="9 10">
    <name type="scientific">Microlunatus flavus</name>
    <dbReference type="NCBI Taxonomy" id="1036181"/>
    <lineage>
        <taxon>Bacteria</taxon>
        <taxon>Bacillati</taxon>
        <taxon>Actinomycetota</taxon>
        <taxon>Actinomycetes</taxon>
        <taxon>Propionibacteriales</taxon>
        <taxon>Propionibacteriaceae</taxon>
        <taxon>Microlunatus</taxon>
    </lineage>
</organism>
<feature type="domain" description="Glycine transporter" evidence="8">
    <location>
        <begin position="12"/>
        <end position="87"/>
    </location>
</feature>
<feature type="transmembrane region" description="Helical" evidence="7">
    <location>
        <begin position="99"/>
        <end position="117"/>
    </location>
</feature>
<keyword evidence="4 7" id="KW-0812">Transmembrane</keyword>
<keyword evidence="10" id="KW-1185">Reference proteome</keyword>
<dbReference type="PANTHER" id="PTHR30506">
    <property type="entry name" value="INNER MEMBRANE PROTEIN"/>
    <property type="match status" value="1"/>
</dbReference>
<evidence type="ECO:0000256" key="6">
    <source>
        <dbReference type="ARBA" id="ARBA00023136"/>
    </source>
</evidence>
<evidence type="ECO:0000256" key="1">
    <source>
        <dbReference type="ARBA" id="ARBA00004651"/>
    </source>
</evidence>
<protein>
    <submittedName>
        <fullName evidence="9">Uncharacterized membrane protein YeiH</fullName>
    </submittedName>
</protein>
<feature type="domain" description="Glycine transporter" evidence="8">
    <location>
        <begin position="99"/>
        <end position="171"/>
    </location>
</feature>
<evidence type="ECO:0000256" key="5">
    <source>
        <dbReference type="ARBA" id="ARBA00022989"/>
    </source>
</evidence>
<feature type="transmembrane region" description="Helical" evidence="7">
    <location>
        <begin position="70"/>
        <end position="87"/>
    </location>
</feature>
<evidence type="ECO:0000256" key="7">
    <source>
        <dbReference type="SAM" id="Phobius"/>
    </source>
</evidence>
<evidence type="ECO:0000256" key="3">
    <source>
        <dbReference type="ARBA" id="ARBA00022475"/>
    </source>
</evidence>
<sequence length="221" mass="22575">MGVPPELPVLLVLDLVGTFAFALNGALTAIRTVDVDLVGVLTLGIITAVGGGIVRDVLLGALPPATFVDWRYLAVAAGGALLAFLFSPQLRRLRISIHLLDAAGLSLFAVTGTGKALELGMGPAQAILLGALTGVGGGTVCDVLIRRVPDVLRTGLYAIPALVAAALVVVASRTGVDELLGAPAALSAAAVCFAIRMVGLRFRLNAPRPRGVPRRPPGQNP</sequence>
<gene>
    <name evidence="9" type="ORF">SAMN05421756_11319</name>
</gene>
<evidence type="ECO:0000313" key="10">
    <source>
        <dbReference type="Proteomes" id="UP000198504"/>
    </source>
</evidence>
<feature type="transmembrane region" description="Helical" evidence="7">
    <location>
        <begin position="37"/>
        <end position="58"/>
    </location>
</feature>
<comment type="similarity">
    <text evidence="2">Belongs to the UPF0126 family.</text>
</comment>
<reference evidence="10" key="1">
    <citation type="submission" date="2016-10" db="EMBL/GenBank/DDBJ databases">
        <authorList>
            <person name="Varghese N."/>
            <person name="Submissions S."/>
        </authorList>
    </citation>
    <scope>NUCLEOTIDE SEQUENCE [LARGE SCALE GENOMIC DNA]</scope>
    <source>
        <strain evidence="10">CGMCC 4.6856</strain>
    </source>
</reference>
<evidence type="ECO:0000256" key="2">
    <source>
        <dbReference type="ARBA" id="ARBA00008193"/>
    </source>
</evidence>
<dbReference type="EMBL" id="FOFA01000013">
    <property type="protein sequence ID" value="SER32218.1"/>
    <property type="molecule type" value="Genomic_DNA"/>
</dbReference>
<accession>A0A1H9N8J6</accession>
<proteinExistence type="inferred from homology"/>
<keyword evidence="6 7" id="KW-0472">Membrane</keyword>
<feature type="transmembrane region" description="Helical" evidence="7">
    <location>
        <begin position="123"/>
        <end position="145"/>
    </location>
</feature>
<keyword evidence="3" id="KW-1003">Cell membrane</keyword>
<comment type="subcellular location">
    <subcellularLocation>
        <location evidence="1">Cell membrane</location>
        <topology evidence="1">Multi-pass membrane protein</topology>
    </subcellularLocation>
</comment>
<dbReference type="PANTHER" id="PTHR30506:SF3">
    <property type="entry name" value="UPF0126 INNER MEMBRANE PROTEIN YADS-RELATED"/>
    <property type="match status" value="1"/>
</dbReference>
<feature type="transmembrane region" description="Helical" evidence="7">
    <location>
        <begin position="12"/>
        <end position="30"/>
    </location>
</feature>
<feature type="transmembrane region" description="Helical" evidence="7">
    <location>
        <begin position="157"/>
        <end position="176"/>
    </location>
</feature>